<dbReference type="EMBL" id="CADEAL010000715">
    <property type="protein sequence ID" value="CAB1424253.1"/>
    <property type="molecule type" value="Genomic_DNA"/>
</dbReference>
<dbReference type="CDD" id="cd00096">
    <property type="entry name" value="Ig"/>
    <property type="match status" value="1"/>
</dbReference>
<dbReference type="PROSITE" id="PS50835">
    <property type="entry name" value="IG_LIKE"/>
    <property type="match status" value="1"/>
</dbReference>
<evidence type="ECO:0000259" key="2">
    <source>
        <dbReference type="PROSITE" id="PS50835"/>
    </source>
</evidence>
<keyword evidence="1" id="KW-0472">Membrane</keyword>
<keyword evidence="1" id="KW-1133">Transmembrane helix</keyword>
<accession>A0A9N7U3Y9</accession>
<reference evidence="3" key="1">
    <citation type="submission" date="2020-03" db="EMBL/GenBank/DDBJ databases">
        <authorList>
            <person name="Weist P."/>
        </authorList>
    </citation>
    <scope>NUCLEOTIDE SEQUENCE</scope>
</reference>
<dbReference type="AlphaFoldDB" id="A0A9N7U3Y9"/>
<dbReference type="FunFam" id="2.60.40.10:FF:000432">
    <property type="entry name" value="Protein tyrosine kinase 7 (inactive)"/>
    <property type="match status" value="1"/>
</dbReference>
<feature type="domain" description="Ig-like" evidence="2">
    <location>
        <begin position="32"/>
        <end position="129"/>
    </location>
</feature>
<keyword evidence="4" id="KW-1185">Reference proteome</keyword>
<dbReference type="Pfam" id="PF13927">
    <property type="entry name" value="Ig_3"/>
    <property type="match status" value="1"/>
</dbReference>
<sequence>MPRLRCAPTEARNTSVQRRLAVMGVGALLHGPAVVLSIQAAAIQFTKEPKSQDALHGRSAMLRCEVSDPADISYGWLHNGQRLENSERLFQEGSNLKFTAVDRQLDAGNFECVAENAATGETLHSTNASFNINGFSPPPALCPSRSLGIRGEGRVQQRRGGSGITIVTACLLVLEATPGLTLNNHRSSIMSESPQFAAGPFDLCQPQLIKSDTSSQKACWA</sequence>
<keyword evidence="1" id="KW-0812">Transmembrane</keyword>
<protein>
    <recommendedName>
        <fullName evidence="2">Ig-like domain-containing protein</fullName>
    </recommendedName>
</protein>
<dbReference type="InterPro" id="IPR036179">
    <property type="entry name" value="Ig-like_dom_sf"/>
</dbReference>
<organism evidence="3 4">
    <name type="scientific">Pleuronectes platessa</name>
    <name type="common">European plaice</name>
    <dbReference type="NCBI Taxonomy" id="8262"/>
    <lineage>
        <taxon>Eukaryota</taxon>
        <taxon>Metazoa</taxon>
        <taxon>Chordata</taxon>
        <taxon>Craniata</taxon>
        <taxon>Vertebrata</taxon>
        <taxon>Euteleostomi</taxon>
        <taxon>Actinopterygii</taxon>
        <taxon>Neopterygii</taxon>
        <taxon>Teleostei</taxon>
        <taxon>Neoteleostei</taxon>
        <taxon>Acanthomorphata</taxon>
        <taxon>Carangaria</taxon>
        <taxon>Pleuronectiformes</taxon>
        <taxon>Pleuronectoidei</taxon>
        <taxon>Pleuronectidae</taxon>
        <taxon>Pleuronectes</taxon>
    </lineage>
</organism>
<feature type="transmembrane region" description="Helical" evidence="1">
    <location>
        <begin position="20"/>
        <end position="42"/>
    </location>
</feature>
<gene>
    <name evidence="3" type="ORF">PLEPLA_LOCUS12175</name>
</gene>
<proteinExistence type="predicted"/>
<evidence type="ECO:0000256" key="1">
    <source>
        <dbReference type="SAM" id="Phobius"/>
    </source>
</evidence>
<dbReference type="SUPFAM" id="SSF48726">
    <property type="entry name" value="Immunoglobulin"/>
    <property type="match status" value="1"/>
</dbReference>
<dbReference type="InterPro" id="IPR013783">
    <property type="entry name" value="Ig-like_fold"/>
</dbReference>
<name>A0A9N7U3Y9_PLEPL</name>
<comment type="caution">
    <text evidence="3">The sequence shown here is derived from an EMBL/GenBank/DDBJ whole genome shotgun (WGS) entry which is preliminary data.</text>
</comment>
<dbReference type="Gene3D" id="2.60.40.10">
    <property type="entry name" value="Immunoglobulins"/>
    <property type="match status" value="1"/>
</dbReference>
<evidence type="ECO:0000313" key="4">
    <source>
        <dbReference type="Proteomes" id="UP001153269"/>
    </source>
</evidence>
<feature type="non-terminal residue" evidence="3">
    <location>
        <position position="221"/>
    </location>
</feature>
<dbReference type="InterPro" id="IPR007110">
    <property type="entry name" value="Ig-like_dom"/>
</dbReference>
<dbReference type="Proteomes" id="UP001153269">
    <property type="component" value="Unassembled WGS sequence"/>
</dbReference>
<evidence type="ECO:0000313" key="3">
    <source>
        <dbReference type="EMBL" id="CAB1424253.1"/>
    </source>
</evidence>